<dbReference type="Proteomes" id="UP000095751">
    <property type="component" value="Unassembled WGS sequence"/>
</dbReference>
<dbReference type="SUPFAM" id="SSF47954">
    <property type="entry name" value="Cyclin-like"/>
    <property type="match status" value="1"/>
</dbReference>
<dbReference type="Gene3D" id="1.10.472.10">
    <property type="entry name" value="Cyclin-like"/>
    <property type="match status" value="2"/>
</dbReference>
<gene>
    <name evidence="2" type="ORF">FRACYDRAFT_234725</name>
</gene>
<dbReference type="AlphaFoldDB" id="A0A1E7FSF5"/>
<organism evidence="2 3">
    <name type="scientific">Fragilariopsis cylindrus CCMP1102</name>
    <dbReference type="NCBI Taxonomy" id="635003"/>
    <lineage>
        <taxon>Eukaryota</taxon>
        <taxon>Sar</taxon>
        <taxon>Stramenopiles</taxon>
        <taxon>Ochrophyta</taxon>
        <taxon>Bacillariophyta</taxon>
        <taxon>Bacillariophyceae</taxon>
        <taxon>Bacillariophycidae</taxon>
        <taxon>Bacillariales</taxon>
        <taxon>Bacillariaceae</taxon>
        <taxon>Fragilariopsis</taxon>
    </lineage>
</organism>
<evidence type="ECO:0000313" key="3">
    <source>
        <dbReference type="Proteomes" id="UP000095751"/>
    </source>
</evidence>
<dbReference type="InterPro" id="IPR039361">
    <property type="entry name" value="Cyclin"/>
</dbReference>
<dbReference type="KEGG" id="fcy:FRACYDRAFT_234725"/>
<reference evidence="2 3" key="1">
    <citation type="submission" date="2016-09" db="EMBL/GenBank/DDBJ databases">
        <title>Extensive genetic diversity and differential bi-allelic expression allows diatom success in the polar Southern Ocean.</title>
        <authorList>
            <consortium name="DOE Joint Genome Institute"/>
            <person name="Mock T."/>
            <person name="Otillar R.P."/>
            <person name="Strauss J."/>
            <person name="Dupont C."/>
            <person name="Frickenhaus S."/>
            <person name="Maumus F."/>
            <person name="Mcmullan M."/>
            <person name="Sanges R."/>
            <person name="Schmutz J."/>
            <person name="Toseland A."/>
            <person name="Valas R."/>
            <person name="Veluchamy A."/>
            <person name="Ward B.J."/>
            <person name="Allen A."/>
            <person name="Barry K."/>
            <person name="Falciatore A."/>
            <person name="Ferrante M."/>
            <person name="Fortunato A.E."/>
            <person name="Gloeckner G."/>
            <person name="Gruber A."/>
            <person name="Hipkin R."/>
            <person name="Janech M."/>
            <person name="Kroth P."/>
            <person name="Leese F."/>
            <person name="Lindquist E."/>
            <person name="Lyon B.R."/>
            <person name="Martin J."/>
            <person name="Mayer C."/>
            <person name="Parker M."/>
            <person name="Quesneville H."/>
            <person name="Raymond J."/>
            <person name="Uhlig C."/>
            <person name="Valentin K.U."/>
            <person name="Worden A.Z."/>
            <person name="Armbrust E.V."/>
            <person name="Bowler C."/>
            <person name="Green B."/>
            <person name="Moulton V."/>
            <person name="Van Oosterhout C."/>
            <person name="Grigoriev I."/>
        </authorList>
    </citation>
    <scope>NUCLEOTIDE SEQUENCE [LARGE SCALE GENOMIC DNA]</scope>
    <source>
        <strain evidence="2 3">CCMP1102</strain>
    </source>
</reference>
<feature type="compositionally biased region" description="Low complexity" evidence="1">
    <location>
        <begin position="123"/>
        <end position="134"/>
    </location>
</feature>
<protein>
    <submittedName>
        <fullName evidence="2">Uncharacterized protein</fullName>
    </submittedName>
</protein>
<name>A0A1E7FSF5_9STRA</name>
<feature type="compositionally biased region" description="Low complexity" evidence="1">
    <location>
        <begin position="167"/>
        <end position="197"/>
    </location>
</feature>
<dbReference type="InParanoid" id="A0A1E7FSF5"/>
<feature type="compositionally biased region" description="Low complexity" evidence="1">
    <location>
        <begin position="77"/>
        <end position="100"/>
    </location>
</feature>
<feature type="region of interest" description="Disordered" evidence="1">
    <location>
        <begin position="121"/>
        <end position="199"/>
    </location>
</feature>
<feature type="compositionally biased region" description="Basic and acidic residues" evidence="1">
    <location>
        <begin position="136"/>
        <end position="145"/>
    </location>
</feature>
<dbReference type="InterPro" id="IPR036915">
    <property type="entry name" value="Cyclin-like_sf"/>
</dbReference>
<dbReference type="OrthoDB" id="48555at2759"/>
<dbReference type="PANTHER" id="PTHR10177">
    <property type="entry name" value="CYCLINS"/>
    <property type="match status" value="1"/>
</dbReference>
<accession>A0A1E7FSF5</accession>
<keyword evidence="3" id="KW-1185">Reference proteome</keyword>
<feature type="region of interest" description="Disordered" evidence="1">
    <location>
        <begin position="54"/>
        <end position="100"/>
    </location>
</feature>
<proteinExistence type="predicted"/>
<sequence>MAQSNNNSSCYCGSTCNNTSTAIEDSRDVLKAMILQESRNYRCPNYLYHSNNNNNNNSTTWGNKNETATNDNKHNNNSDGNGNESTTSFIQPQSPSPSSSWEMIEEIANLVTDVRFIVHHNNNDYCSSNNNKNNNKNKDGEDKNQRKGKKCTSPVSSSDNLYEDKTTTTTTTTTISSHSISTDDTQQQQKQQEQQQSPHDYYCFSSSRQRNNCHRHRQLSCHETLCLSSWRHQMFDWACAVRDNERFFDVNNIVLEVAFNILDRYVAVELYNNNNDDAHDALRITREDFQLFAMVSIYIARYFTENDITTTERDILSALNWHVNPPTVIDYCDIYLNLFPLHQEETKKRKEIVQCKCKYITTEIVLDDDFFLDKPHSVIALAVVLLATDASRSGNGIGDDGNDGIGSSDIALQTFLRNIQGVVNVYELEFDSIIRRLECSC</sequence>
<dbReference type="EMBL" id="KV784354">
    <property type="protein sequence ID" value="OEU21099.1"/>
    <property type="molecule type" value="Genomic_DNA"/>
</dbReference>
<evidence type="ECO:0000256" key="1">
    <source>
        <dbReference type="SAM" id="MobiDB-lite"/>
    </source>
</evidence>
<evidence type="ECO:0000313" key="2">
    <source>
        <dbReference type="EMBL" id="OEU21099.1"/>
    </source>
</evidence>